<evidence type="ECO:0000256" key="3">
    <source>
        <dbReference type="ARBA" id="ARBA00023125"/>
    </source>
</evidence>
<dbReference type="Proteomes" id="UP001420932">
    <property type="component" value="Unassembled WGS sequence"/>
</dbReference>
<dbReference type="InterPro" id="IPR044810">
    <property type="entry name" value="WRKY_plant"/>
</dbReference>
<comment type="caution">
    <text evidence="9">The sequence shown here is derived from an EMBL/GenBank/DDBJ whole genome shotgun (WGS) entry which is preliminary data.</text>
</comment>
<evidence type="ECO:0000313" key="10">
    <source>
        <dbReference type="Proteomes" id="UP001420932"/>
    </source>
</evidence>
<organism evidence="9 10">
    <name type="scientific">Stephania yunnanensis</name>
    <dbReference type="NCBI Taxonomy" id="152371"/>
    <lineage>
        <taxon>Eukaryota</taxon>
        <taxon>Viridiplantae</taxon>
        <taxon>Streptophyta</taxon>
        <taxon>Embryophyta</taxon>
        <taxon>Tracheophyta</taxon>
        <taxon>Spermatophyta</taxon>
        <taxon>Magnoliopsida</taxon>
        <taxon>Ranunculales</taxon>
        <taxon>Menispermaceae</taxon>
        <taxon>Menispermoideae</taxon>
        <taxon>Cissampelideae</taxon>
        <taxon>Stephania</taxon>
    </lineage>
</organism>
<keyword evidence="3" id="KW-0238">DNA-binding</keyword>
<dbReference type="GO" id="GO:0043565">
    <property type="term" value="F:sequence-specific DNA binding"/>
    <property type="evidence" value="ECO:0007669"/>
    <property type="project" value="InterPro"/>
</dbReference>
<keyword evidence="6" id="KW-0175">Coiled coil</keyword>
<feature type="compositionally biased region" description="Polar residues" evidence="7">
    <location>
        <begin position="242"/>
        <end position="251"/>
    </location>
</feature>
<evidence type="ECO:0000313" key="9">
    <source>
        <dbReference type="EMBL" id="KAK9134712.1"/>
    </source>
</evidence>
<feature type="region of interest" description="Disordered" evidence="7">
    <location>
        <begin position="54"/>
        <end position="97"/>
    </location>
</feature>
<evidence type="ECO:0000256" key="1">
    <source>
        <dbReference type="ARBA" id="ARBA00004123"/>
    </source>
</evidence>
<comment type="subcellular location">
    <subcellularLocation>
        <location evidence="1">Nucleus</location>
    </subcellularLocation>
</comment>
<feature type="region of interest" description="Disordered" evidence="7">
    <location>
        <begin position="242"/>
        <end position="273"/>
    </location>
</feature>
<evidence type="ECO:0000256" key="2">
    <source>
        <dbReference type="ARBA" id="ARBA00023015"/>
    </source>
</evidence>
<dbReference type="EMBL" id="JBBNAF010000006">
    <property type="protein sequence ID" value="KAK9134712.1"/>
    <property type="molecule type" value="Genomic_DNA"/>
</dbReference>
<dbReference type="PANTHER" id="PTHR31429">
    <property type="entry name" value="WRKY TRANSCRIPTION FACTOR 36-RELATED"/>
    <property type="match status" value="1"/>
</dbReference>
<feature type="compositionally biased region" description="Basic and acidic residues" evidence="7">
    <location>
        <begin position="64"/>
        <end position="87"/>
    </location>
</feature>
<dbReference type="AlphaFoldDB" id="A0AAP0JIR4"/>
<dbReference type="PROSITE" id="PS50811">
    <property type="entry name" value="WRKY"/>
    <property type="match status" value="1"/>
</dbReference>
<reference evidence="9 10" key="1">
    <citation type="submission" date="2024-01" db="EMBL/GenBank/DDBJ databases">
        <title>Genome assemblies of Stephania.</title>
        <authorList>
            <person name="Yang L."/>
        </authorList>
    </citation>
    <scope>NUCLEOTIDE SEQUENCE [LARGE SCALE GENOMIC DNA]</scope>
    <source>
        <strain evidence="9">YNDBR</strain>
        <tissue evidence="9">Leaf</tissue>
    </source>
</reference>
<dbReference type="SMART" id="SM00774">
    <property type="entry name" value="WRKY"/>
    <property type="match status" value="1"/>
</dbReference>
<evidence type="ECO:0000256" key="5">
    <source>
        <dbReference type="ARBA" id="ARBA00023242"/>
    </source>
</evidence>
<gene>
    <name evidence="9" type="ORF">Syun_014042</name>
</gene>
<evidence type="ECO:0000256" key="6">
    <source>
        <dbReference type="SAM" id="Coils"/>
    </source>
</evidence>
<keyword evidence="4" id="KW-0804">Transcription</keyword>
<sequence>MVSLLPSTRLPLLEKMKMQIDLSLELDDQEREGTILGSEGVEHRNSTQVLLKDDNQVEESDDDHEAKKNVSKEEKEEAAAAADHYESPIETSMHQNMKPHDQLRALEAEMNRMKEENQVLRKVVEQTMKDYNDLQMKLSSIQQQNKDDATTKEPKIFLSLCRDNDGVVDTIKGSEKLIQNLENKIQRVPDQLLSEKEDGIKEDAELRLSLRIQSHEHSYMEQQEEIEMANNEELMNGNIRDNSTATGPVQNKSHEGESPVMDSHNISSAPNRKARVSVRARCQEATMNDGCQWRKYGQKIAKGNPCPRAYYRCTVAPGCPVRKQVQRCLEDMSILITTYEGNHNHPLPVGATAMASTTSAAANFMFSSGNMNWDGANPMSASTIPSNLARLHQNGHDLLNITTPPRSLLSSNDPSKGVILDLTNDKFVAQQQYYTTIRNSSHAVLPRLSYQWEPHHDYLREGTTPFNIGGFNAQFMESHENRGAIRGIIEDGESSMTDRENLSAIASDPKFRVAVAAAIASLIAKESQTKNPAGPSGSIGD</sequence>
<keyword evidence="10" id="KW-1185">Reference proteome</keyword>
<dbReference type="PANTHER" id="PTHR31429:SF54">
    <property type="entry name" value="WRKY TRANSCRIPTION FACTOR 9-RELATED"/>
    <property type="match status" value="1"/>
</dbReference>
<dbReference type="SUPFAM" id="SSF118290">
    <property type="entry name" value="WRKY DNA-binding domain"/>
    <property type="match status" value="1"/>
</dbReference>
<dbReference type="Gene3D" id="2.20.25.80">
    <property type="entry name" value="WRKY domain"/>
    <property type="match status" value="1"/>
</dbReference>
<dbReference type="GO" id="GO:0003700">
    <property type="term" value="F:DNA-binding transcription factor activity"/>
    <property type="evidence" value="ECO:0007669"/>
    <property type="project" value="InterPro"/>
</dbReference>
<dbReference type="InterPro" id="IPR036576">
    <property type="entry name" value="WRKY_dom_sf"/>
</dbReference>
<dbReference type="FunFam" id="2.20.25.80:FF:000002">
    <property type="entry name" value="probable WRKY transcription factor 31"/>
    <property type="match status" value="1"/>
</dbReference>
<feature type="domain" description="WRKY" evidence="8">
    <location>
        <begin position="282"/>
        <end position="348"/>
    </location>
</feature>
<keyword evidence="5" id="KW-0539">Nucleus</keyword>
<keyword evidence="2" id="KW-0805">Transcription regulation</keyword>
<dbReference type="InterPro" id="IPR003657">
    <property type="entry name" value="WRKY_dom"/>
</dbReference>
<evidence type="ECO:0000256" key="7">
    <source>
        <dbReference type="SAM" id="MobiDB-lite"/>
    </source>
</evidence>
<evidence type="ECO:0000256" key="4">
    <source>
        <dbReference type="ARBA" id="ARBA00023163"/>
    </source>
</evidence>
<protein>
    <recommendedName>
        <fullName evidence="8">WRKY domain-containing protein</fullName>
    </recommendedName>
</protein>
<feature type="coiled-coil region" evidence="6">
    <location>
        <begin position="103"/>
        <end position="144"/>
    </location>
</feature>
<dbReference type="Pfam" id="PF03106">
    <property type="entry name" value="WRKY"/>
    <property type="match status" value="1"/>
</dbReference>
<evidence type="ECO:0000259" key="8">
    <source>
        <dbReference type="PROSITE" id="PS50811"/>
    </source>
</evidence>
<dbReference type="GO" id="GO:0005634">
    <property type="term" value="C:nucleus"/>
    <property type="evidence" value="ECO:0007669"/>
    <property type="project" value="UniProtKB-SubCell"/>
</dbReference>
<accession>A0AAP0JIR4</accession>
<name>A0AAP0JIR4_9MAGN</name>
<proteinExistence type="predicted"/>